<gene>
    <name evidence="1" type="ORF">SPELUC_LOCUS8776</name>
</gene>
<reference evidence="1" key="1">
    <citation type="submission" date="2021-06" db="EMBL/GenBank/DDBJ databases">
        <authorList>
            <person name="Kallberg Y."/>
            <person name="Tangrot J."/>
            <person name="Rosling A."/>
        </authorList>
    </citation>
    <scope>NUCLEOTIDE SEQUENCE</scope>
    <source>
        <strain evidence="1">28 12/20/2015</strain>
    </source>
</reference>
<name>A0ACA9NBD0_9GLOM</name>
<evidence type="ECO:0000313" key="1">
    <source>
        <dbReference type="EMBL" id="CAG8647066.1"/>
    </source>
</evidence>
<dbReference type="EMBL" id="CAJVPW010013680">
    <property type="protein sequence ID" value="CAG8647066.1"/>
    <property type="molecule type" value="Genomic_DNA"/>
</dbReference>
<dbReference type="Proteomes" id="UP000789366">
    <property type="component" value="Unassembled WGS sequence"/>
</dbReference>
<organism evidence="1 2">
    <name type="scientific">Cetraspora pellucida</name>
    <dbReference type="NCBI Taxonomy" id="1433469"/>
    <lineage>
        <taxon>Eukaryota</taxon>
        <taxon>Fungi</taxon>
        <taxon>Fungi incertae sedis</taxon>
        <taxon>Mucoromycota</taxon>
        <taxon>Glomeromycotina</taxon>
        <taxon>Glomeromycetes</taxon>
        <taxon>Diversisporales</taxon>
        <taxon>Gigasporaceae</taxon>
        <taxon>Cetraspora</taxon>
    </lineage>
</organism>
<sequence>DLYEKAVLKILIVTISFLEVFIHKVVCFGDEAVTLISLGVLIISYVCGFKSESHMLVSKFFKEVIIALFMYELTFL</sequence>
<feature type="non-terminal residue" evidence="1">
    <location>
        <position position="1"/>
    </location>
</feature>
<protein>
    <submittedName>
        <fullName evidence="1">12623_t:CDS:1</fullName>
    </submittedName>
</protein>
<comment type="caution">
    <text evidence="1">The sequence shown here is derived from an EMBL/GenBank/DDBJ whole genome shotgun (WGS) entry which is preliminary data.</text>
</comment>
<accession>A0ACA9NBD0</accession>
<evidence type="ECO:0000313" key="2">
    <source>
        <dbReference type="Proteomes" id="UP000789366"/>
    </source>
</evidence>
<keyword evidence="2" id="KW-1185">Reference proteome</keyword>
<proteinExistence type="predicted"/>